<dbReference type="OMA" id="YIHFVCD"/>
<dbReference type="Gene3D" id="6.10.140.2220">
    <property type="match status" value="1"/>
</dbReference>
<reference evidence="6 7" key="1">
    <citation type="journal article" date="2012" name="Science">
        <title>The Paleozoic origin of enzymatic lignin decomposition reconstructed from 31 fungal genomes.</title>
        <authorList>
            <person name="Floudas D."/>
            <person name="Binder M."/>
            <person name="Riley R."/>
            <person name="Barry K."/>
            <person name="Blanchette R.A."/>
            <person name="Henrissat B."/>
            <person name="Martinez A.T."/>
            <person name="Otillar R."/>
            <person name="Spatafora J.W."/>
            <person name="Yadav J.S."/>
            <person name="Aerts A."/>
            <person name="Benoit I."/>
            <person name="Boyd A."/>
            <person name="Carlson A."/>
            <person name="Copeland A."/>
            <person name="Coutinho P.M."/>
            <person name="de Vries R.P."/>
            <person name="Ferreira P."/>
            <person name="Findley K."/>
            <person name="Foster B."/>
            <person name="Gaskell J."/>
            <person name="Glotzer D."/>
            <person name="Gorecki P."/>
            <person name="Heitman J."/>
            <person name="Hesse C."/>
            <person name="Hori C."/>
            <person name="Igarashi K."/>
            <person name="Jurgens J.A."/>
            <person name="Kallen N."/>
            <person name="Kersten P."/>
            <person name="Kohler A."/>
            <person name="Kuees U."/>
            <person name="Kumar T.K.A."/>
            <person name="Kuo A."/>
            <person name="LaButti K."/>
            <person name="Larrondo L.F."/>
            <person name="Lindquist E."/>
            <person name="Ling A."/>
            <person name="Lombard V."/>
            <person name="Lucas S."/>
            <person name="Lundell T."/>
            <person name="Martin R."/>
            <person name="McLaughlin D.J."/>
            <person name="Morgenstern I."/>
            <person name="Morin E."/>
            <person name="Murat C."/>
            <person name="Nagy L.G."/>
            <person name="Nolan M."/>
            <person name="Ohm R.A."/>
            <person name="Patyshakuliyeva A."/>
            <person name="Rokas A."/>
            <person name="Ruiz-Duenas F.J."/>
            <person name="Sabat G."/>
            <person name="Salamov A."/>
            <person name="Samejima M."/>
            <person name="Schmutz J."/>
            <person name="Slot J.C."/>
            <person name="St John F."/>
            <person name="Stenlid J."/>
            <person name="Sun H."/>
            <person name="Sun S."/>
            <person name="Syed K."/>
            <person name="Tsang A."/>
            <person name="Wiebenga A."/>
            <person name="Young D."/>
            <person name="Pisabarro A."/>
            <person name="Eastwood D.C."/>
            <person name="Martin F."/>
            <person name="Cullen D."/>
            <person name="Grigoriev I.V."/>
            <person name="Hibbett D.S."/>
        </authorList>
    </citation>
    <scope>NUCLEOTIDE SEQUENCE [LARGE SCALE GENOMIC DNA]</scope>
    <source>
        <strain evidence="6 7">ATCC 11539</strain>
    </source>
</reference>
<keyword evidence="1" id="KW-0479">Metal-binding</keyword>
<evidence type="ECO:0000256" key="4">
    <source>
        <dbReference type="PROSITE-ProRule" id="PRU00134"/>
    </source>
</evidence>
<dbReference type="Proteomes" id="UP000030669">
    <property type="component" value="Unassembled WGS sequence"/>
</dbReference>
<evidence type="ECO:0000256" key="3">
    <source>
        <dbReference type="ARBA" id="ARBA00022833"/>
    </source>
</evidence>
<accession>S7RDT6</accession>
<dbReference type="EMBL" id="KB469314">
    <property type="protein sequence ID" value="EPQ50604.1"/>
    <property type="molecule type" value="Genomic_DNA"/>
</dbReference>
<dbReference type="PROSITE" id="PS01360">
    <property type="entry name" value="ZF_MYND_1"/>
    <property type="match status" value="1"/>
</dbReference>
<protein>
    <recommendedName>
        <fullName evidence="5">MYND-type domain-containing protein</fullName>
    </recommendedName>
</protein>
<evidence type="ECO:0000313" key="6">
    <source>
        <dbReference type="EMBL" id="EPQ50604.1"/>
    </source>
</evidence>
<dbReference type="eggNOG" id="ENOG502SWU1">
    <property type="taxonomic scope" value="Eukaryota"/>
</dbReference>
<proteinExistence type="predicted"/>
<keyword evidence="7" id="KW-1185">Reference proteome</keyword>
<dbReference type="SUPFAM" id="SSF144232">
    <property type="entry name" value="HIT/MYND zinc finger-like"/>
    <property type="match status" value="1"/>
</dbReference>
<evidence type="ECO:0000256" key="1">
    <source>
        <dbReference type="ARBA" id="ARBA00022723"/>
    </source>
</evidence>
<gene>
    <name evidence="6" type="ORF">GLOTRDRAFT_118283</name>
</gene>
<dbReference type="AlphaFoldDB" id="S7RDT6"/>
<evidence type="ECO:0000256" key="2">
    <source>
        <dbReference type="ARBA" id="ARBA00022771"/>
    </source>
</evidence>
<name>S7RDT6_GLOTA</name>
<evidence type="ECO:0000313" key="7">
    <source>
        <dbReference type="Proteomes" id="UP000030669"/>
    </source>
</evidence>
<organism evidence="6 7">
    <name type="scientific">Gloeophyllum trabeum (strain ATCC 11539 / FP-39264 / Madison 617)</name>
    <name type="common">Brown rot fungus</name>
    <dbReference type="NCBI Taxonomy" id="670483"/>
    <lineage>
        <taxon>Eukaryota</taxon>
        <taxon>Fungi</taxon>
        <taxon>Dikarya</taxon>
        <taxon>Basidiomycota</taxon>
        <taxon>Agaricomycotina</taxon>
        <taxon>Agaricomycetes</taxon>
        <taxon>Gloeophyllales</taxon>
        <taxon>Gloeophyllaceae</taxon>
        <taxon>Gloeophyllum</taxon>
    </lineage>
</organism>
<evidence type="ECO:0000259" key="5">
    <source>
        <dbReference type="PROSITE" id="PS50865"/>
    </source>
</evidence>
<dbReference type="InterPro" id="IPR002893">
    <property type="entry name" value="Znf_MYND"/>
</dbReference>
<feature type="domain" description="MYND-type" evidence="5">
    <location>
        <begin position="147"/>
        <end position="192"/>
    </location>
</feature>
<dbReference type="OrthoDB" id="2831360at2759"/>
<dbReference type="GeneID" id="19300470"/>
<dbReference type="RefSeq" id="XP_007870880.1">
    <property type="nucleotide sequence ID" value="XM_007872689.1"/>
</dbReference>
<dbReference type="KEGG" id="gtr:GLOTRDRAFT_118283"/>
<dbReference type="GO" id="GO:0008270">
    <property type="term" value="F:zinc ion binding"/>
    <property type="evidence" value="ECO:0007669"/>
    <property type="project" value="UniProtKB-KW"/>
</dbReference>
<sequence length="202" mass="22553">MASTNQDIPALQLTIIEYGEGLRAEIDARPLLPSKDLLGDMPGIHEWAQRLLIDMSADLKHSQPWACAYCGQPARETCYQVVSRLNLSPPRLDLYVFHVCDSDNPPCQAELQAAQAQMALRSGQPPRGGATQIPRPPGVVYPLASSCAYCKEDNTADIRESTVLNRCSGCKLTRYCGVQCQKKDWPRHKKVCKTIKNVKWVW</sequence>
<keyword evidence="3" id="KW-0862">Zinc</keyword>
<dbReference type="PROSITE" id="PS50865">
    <property type="entry name" value="ZF_MYND_2"/>
    <property type="match status" value="1"/>
</dbReference>
<dbReference type="Pfam" id="PF01753">
    <property type="entry name" value="zf-MYND"/>
    <property type="match status" value="1"/>
</dbReference>
<dbReference type="HOGENOM" id="CLU_121553_0_0_1"/>
<keyword evidence="2 4" id="KW-0863">Zinc-finger</keyword>